<dbReference type="Pfam" id="PF02953">
    <property type="entry name" value="zf-Tim10_DDP"/>
    <property type="match status" value="1"/>
</dbReference>
<evidence type="ECO:0000256" key="3">
    <source>
        <dbReference type="ARBA" id="ARBA00022927"/>
    </source>
</evidence>
<comment type="function">
    <text evidence="7">Mitochondrial intermembrane chaperone that participates in the import and insertion of some multi-pass transmembrane proteins into the mitochondrial inner membrane. Also required for the transfer of beta-barrel precursors from the TOM complex to the sorting and assembly machinery (SAM complex) of the outer membrane. Acts as a chaperone-like protein that protects the hydrophobic precursors from aggregation and guide them through the mitochondrial intermembrane space.</text>
</comment>
<keyword evidence="4 7" id="KW-0811">Translocation</keyword>
<keyword evidence="2 7" id="KW-0999">Mitochondrion inner membrane</keyword>
<reference evidence="9 10" key="1">
    <citation type="submission" date="2017-04" db="EMBL/GenBank/DDBJ databases">
        <title>Genome sequencing of [Candida] sorbophila.</title>
        <authorList>
            <person name="Ahn J.O."/>
        </authorList>
    </citation>
    <scope>NUCLEOTIDE SEQUENCE [LARGE SCALE GENOMIC DNA]</scope>
    <source>
        <strain evidence="9 10">DS02</strain>
    </source>
</reference>
<keyword evidence="10" id="KW-1185">Reference proteome</keyword>
<evidence type="ECO:0000256" key="6">
    <source>
        <dbReference type="ARBA" id="ARBA00023157"/>
    </source>
</evidence>
<comment type="subcellular location">
    <subcellularLocation>
        <location evidence="7">Mitochondrion inner membrane</location>
        <topology evidence="7">Peripheral membrane protein</topology>
        <orientation evidence="7">Intermembrane side</orientation>
    </subcellularLocation>
</comment>
<name>A0A2T0FJS8_9ASCO</name>
<keyword evidence="6 7" id="KW-1015">Disulfide bond</keyword>
<evidence type="ECO:0000256" key="1">
    <source>
        <dbReference type="ARBA" id="ARBA00006720"/>
    </source>
</evidence>
<dbReference type="GO" id="GO:0015031">
    <property type="term" value="P:protein transport"/>
    <property type="evidence" value="ECO:0007669"/>
    <property type="project" value="UniProtKB-KW"/>
</dbReference>
<dbReference type="Proteomes" id="UP000238350">
    <property type="component" value="Unassembled WGS sequence"/>
</dbReference>
<dbReference type="EMBL" id="NDIQ01000021">
    <property type="protein sequence ID" value="PRT55240.1"/>
    <property type="molecule type" value="Genomic_DNA"/>
</dbReference>
<dbReference type="OrthoDB" id="344165at2759"/>
<dbReference type="InterPro" id="IPR035427">
    <property type="entry name" value="Tim10-like_dom_sf"/>
</dbReference>
<sequence>MSSADLRAISQLDEASRKDIAQWVENEMAQAKLRSTIHNFTEICFRKCVTSIGTQTLAKTEELCLQNCLNRFLDTNSAIVKLIQEQNK</sequence>
<evidence type="ECO:0000313" key="9">
    <source>
        <dbReference type="EMBL" id="PRT55240.1"/>
    </source>
</evidence>
<organism evidence="9 10">
    <name type="scientific">Wickerhamiella sorbophila</name>
    <dbReference type="NCBI Taxonomy" id="45607"/>
    <lineage>
        <taxon>Eukaryota</taxon>
        <taxon>Fungi</taxon>
        <taxon>Dikarya</taxon>
        <taxon>Ascomycota</taxon>
        <taxon>Saccharomycotina</taxon>
        <taxon>Dipodascomycetes</taxon>
        <taxon>Dipodascales</taxon>
        <taxon>Trichomonascaceae</taxon>
        <taxon>Wickerhamiella</taxon>
    </lineage>
</organism>
<evidence type="ECO:0000259" key="8">
    <source>
        <dbReference type="Pfam" id="PF02953"/>
    </source>
</evidence>
<dbReference type="GO" id="GO:0005743">
    <property type="term" value="C:mitochondrial inner membrane"/>
    <property type="evidence" value="ECO:0007669"/>
    <property type="project" value="UniProtKB-SubCell"/>
</dbReference>
<evidence type="ECO:0000256" key="2">
    <source>
        <dbReference type="ARBA" id="ARBA00022792"/>
    </source>
</evidence>
<dbReference type="AlphaFoldDB" id="A0A2T0FJS8"/>
<keyword evidence="7" id="KW-0496">Mitochondrion</keyword>
<keyword evidence="3 7" id="KW-0653">Protein transport</keyword>
<gene>
    <name evidence="9" type="ORF">B9G98_02860</name>
</gene>
<dbReference type="STRING" id="45607.A0A2T0FJS8"/>
<comment type="caution">
    <text evidence="9">The sequence shown here is derived from an EMBL/GenBank/DDBJ whole genome shotgun (WGS) entry which is preliminary data.</text>
</comment>
<keyword evidence="7" id="KW-0813">Transport</keyword>
<keyword evidence="5" id="KW-0472">Membrane</keyword>
<feature type="domain" description="Tim10-like" evidence="8">
    <location>
        <begin position="24"/>
        <end position="85"/>
    </location>
</feature>
<evidence type="ECO:0000256" key="5">
    <source>
        <dbReference type="ARBA" id="ARBA00023136"/>
    </source>
</evidence>
<evidence type="ECO:0000313" key="10">
    <source>
        <dbReference type="Proteomes" id="UP000238350"/>
    </source>
</evidence>
<accession>A0A2T0FJS8</accession>
<dbReference type="RefSeq" id="XP_024665185.1">
    <property type="nucleotide sequence ID" value="XM_024809417.1"/>
</dbReference>
<comment type="subunit">
    <text evidence="7">Heterohexamer.</text>
</comment>
<dbReference type="SUPFAM" id="SSF144122">
    <property type="entry name" value="Tim10-like"/>
    <property type="match status" value="1"/>
</dbReference>
<evidence type="ECO:0000256" key="7">
    <source>
        <dbReference type="RuleBase" id="RU367043"/>
    </source>
</evidence>
<comment type="similarity">
    <text evidence="1 7">Belongs to the small Tim family.</text>
</comment>
<evidence type="ECO:0000256" key="4">
    <source>
        <dbReference type="ARBA" id="ARBA00023010"/>
    </source>
</evidence>
<dbReference type="InterPro" id="IPR004217">
    <property type="entry name" value="Tim10-like"/>
</dbReference>
<dbReference type="Gene3D" id="1.10.287.810">
    <property type="entry name" value="Mitochondrial import inner membrane translocase subunit tim13 like domains"/>
    <property type="match status" value="1"/>
</dbReference>
<comment type="domain">
    <text evidence="7">The twin CX3C motif contains 4 conserved Cys residues that form 2 disulfide bonds in the mitochondrial intermembrane space.</text>
</comment>
<protein>
    <recommendedName>
        <fullName evidence="7">Mitochondrial import inner membrane translocase subunit</fullName>
    </recommendedName>
</protein>
<proteinExistence type="inferred from homology"/>
<dbReference type="GeneID" id="36516608"/>
<keyword evidence="7" id="KW-0143">Chaperone</keyword>